<feature type="compositionally biased region" description="Polar residues" evidence="1">
    <location>
        <begin position="104"/>
        <end position="123"/>
    </location>
</feature>
<protein>
    <submittedName>
        <fullName evidence="2">Uncharacterized protein</fullName>
    </submittedName>
</protein>
<reference evidence="2" key="1">
    <citation type="journal article" date="2022" name="Int. J. Mol. Sci.">
        <title>Draft Genome of Tanacetum Coccineum: Genomic Comparison of Closely Related Tanacetum-Family Plants.</title>
        <authorList>
            <person name="Yamashiro T."/>
            <person name="Shiraishi A."/>
            <person name="Nakayama K."/>
            <person name="Satake H."/>
        </authorList>
    </citation>
    <scope>NUCLEOTIDE SEQUENCE</scope>
</reference>
<sequence>MEGYGSENVTLNPTQVFSVHNWTLKKNQPEGPPFTDHMLAICKADVPVEHKAPNTSSYTRKKDSKGKKPGAKSGHRKQPTSSKHHPLSKIEATKGGSSKAPIGSKTSHLVKETQSNSALDTNPSQPPTSTPV</sequence>
<evidence type="ECO:0000313" key="3">
    <source>
        <dbReference type="Proteomes" id="UP001151760"/>
    </source>
</evidence>
<evidence type="ECO:0000256" key="1">
    <source>
        <dbReference type="SAM" id="MobiDB-lite"/>
    </source>
</evidence>
<comment type="caution">
    <text evidence="2">The sequence shown here is derived from an EMBL/GenBank/DDBJ whole genome shotgun (WGS) entry which is preliminary data.</text>
</comment>
<feature type="compositionally biased region" description="Basic residues" evidence="1">
    <location>
        <begin position="62"/>
        <end position="87"/>
    </location>
</feature>
<keyword evidence="3" id="KW-1185">Reference proteome</keyword>
<dbReference type="Proteomes" id="UP001151760">
    <property type="component" value="Unassembled WGS sequence"/>
</dbReference>
<proteinExistence type="predicted"/>
<accession>A0ABQ5JAM4</accession>
<gene>
    <name evidence="2" type="ORF">Tco_1131996</name>
</gene>
<dbReference type="EMBL" id="BQNB010021742">
    <property type="protein sequence ID" value="GJU09600.1"/>
    <property type="molecule type" value="Genomic_DNA"/>
</dbReference>
<evidence type="ECO:0000313" key="2">
    <source>
        <dbReference type="EMBL" id="GJU09600.1"/>
    </source>
</evidence>
<organism evidence="2 3">
    <name type="scientific">Tanacetum coccineum</name>
    <dbReference type="NCBI Taxonomy" id="301880"/>
    <lineage>
        <taxon>Eukaryota</taxon>
        <taxon>Viridiplantae</taxon>
        <taxon>Streptophyta</taxon>
        <taxon>Embryophyta</taxon>
        <taxon>Tracheophyta</taxon>
        <taxon>Spermatophyta</taxon>
        <taxon>Magnoliopsida</taxon>
        <taxon>eudicotyledons</taxon>
        <taxon>Gunneridae</taxon>
        <taxon>Pentapetalae</taxon>
        <taxon>asterids</taxon>
        <taxon>campanulids</taxon>
        <taxon>Asterales</taxon>
        <taxon>Asteraceae</taxon>
        <taxon>Asteroideae</taxon>
        <taxon>Anthemideae</taxon>
        <taxon>Anthemidinae</taxon>
        <taxon>Tanacetum</taxon>
    </lineage>
</organism>
<feature type="region of interest" description="Disordered" evidence="1">
    <location>
        <begin position="46"/>
        <end position="132"/>
    </location>
</feature>
<name>A0ABQ5JAM4_9ASTR</name>
<reference evidence="2" key="2">
    <citation type="submission" date="2022-01" db="EMBL/GenBank/DDBJ databases">
        <authorList>
            <person name="Yamashiro T."/>
            <person name="Shiraishi A."/>
            <person name="Satake H."/>
            <person name="Nakayama K."/>
        </authorList>
    </citation>
    <scope>NUCLEOTIDE SEQUENCE</scope>
</reference>